<dbReference type="Pfam" id="PF12825">
    <property type="entry name" value="DUF3818"/>
    <property type="match status" value="1"/>
</dbReference>
<gene>
    <name evidence="2" type="ORF">KQ657_002608</name>
</gene>
<comment type="caution">
    <text evidence="2">The sequence shown here is derived from an EMBL/GenBank/DDBJ whole genome shotgun (WGS) entry which is preliminary data.</text>
</comment>
<dbReference type="GeneID" id="66115982"/>
<dbReference type="Proteomes" id="UP000790833">
    <property type="component" value="Unassembled WGS sequence"/>
</dbReference>
<dbReference type="InterPro" id="IPR024555">
    <property type="entry name" value="PX-associated"/>
</dbReference>
<dbReference type="Pfam" id="PF12828">
    <property type="entry name" value="PXB"/>
    <property type="match status" value="1"/>
</dbReference>
<dbReference type="Pfam" id="PF00787">
    <property type="entry name" value="PX"/>
    <property type="match status" value="1"/>
</dbReference>
<dbReference type="RefSeq" id="XP_043047551.1">
    <property type="nucleotide sequence ID" value="XM_043193364.1"/>
</dbReference>
<accession>A0A9P7V6B7</accession>
<sequence>MSDIVSNLSPTQEHFLKKYLLEQCLADELHELSEPDCCQKIGFPFSNNSDTDYLAQLPMVRFIFQRFIITFPFLSHNSEANQIRFWQSTVQPFVESFNLKPISTSEERRTNVTKRRQVNHKFMSSFLFFYNSTIISPKDLDYFNSDHLKASDSGKIDKLATATNVVDSQLSTTHYLQSLDDFKKMNFHNGLALNVVAVRTNEVSRNKLLFLSFLPSSDPLVRKHEYVINVVRRIDKEEGIYSKHFVSRGYKDFQSLHSKLVRKYPGIGLPLLPLKPKNDLNSILVKEKLRLALRGYLLTVFKFSEVAHLSYFIDFISLEKFDSLLELDQKDYNKRVIQEAKMIETQRQFQQITSIAIKEMSNSLELLKAELIKNPHSLTKIIQEIGTISNIKEMSPLLQTFNEWSKLEVAALFYQSFIALDNSSDWFLKIKRFHRLFPYTLVYGILRVTNPAKIISKIIDLLLVNMPSLPSWGSLTSGSKSNESRNLLSYIFVSIMDEDLSGNHKELEEIKARIPPDLNTFIQRIEAYSSLSYEEVNHIKDYALENDHDLCLEVLLTNLLTPKLSMTDIELFKIIQSLYECYKNGDMKKGEIYSLLCQYWQLRVKQRDSELFKQLWKEPELTHLIKNFLTTFYHPLMDLFCKCNIHLVFRDFQLFMNDFIELFTELSDSGQYYKTPMEMYNDIKGLLDTHESMFWNFANNIYSKDDKHLFSNITQWLELILVNLRLKQLRPELVTIHFKVDDAKIIDKELFLKQLNGRVSRSLEKRRLVEQFLGNCMALNEKPKENKTFQELIDNQWDELHDQMISGFGGAEDFGLLSDDINELNLKQDGTGESEKELRSRLKQLDEEASKFGTSELDKFIEGFKLQLIELLPRLHTELETVRKKLGETYIDS</sequence>
<dbReference type="InterPro" id="IPR047168">
    <property type="entry name" value="LEC1-like"/>
</dbReference>
<reference evidence="2" key="1">
    <citation type="submission" date="2021-03" db="EMBL/GenBank/DDBJ databases">
        <authorList>
            <person name="Palmer J.M."/>
        </authorList>
    </citation>
    <scope>NUCLEOTIDE SEQUENCE</scope>
    <source>
        <strain evidence="2">ARV_011</strain>
    </source>
</reference>
<proteinExistence type="predicted"/>
<evidence type="ECO:0000313" key="3">
    <source>
        <dbReference type="Proteomes" id="UP000790833"/>
    </source>
</evidence>
<dbReference type="InterPro" id="IPR024554">
    <property type="entry name" value="LEC1-like_C"/>
</dbReference>
<evidence type="ECO:0000259" key="1">
    <source>
        <dbReference type="PROSITE" id="PS50195"/>
    </source>
</evidence>
<dbReference type="SUPFAM" id="SSF64268">
    <property type="entry name" value="PX domain"/>
    <property type="match status" value="1"/>
</dbReference>
<dbReference type="InterPro" id="IPR036871">
    <property type="entry name" value="PX_dom_sf"/>
</dbReference>
<feature type="domain" description="PX" evidence="1">
    <location>
        <begin position="204"/>
        <end position="323"/>
    </location>
</feature>
<evidence type="ECO:0000313" key="2">
    <source>
        <dbReference type="EMBL" id="KAG7192000.1"/>
    </source>
</evidence>
<organism evidence="2 3">
    <name type="scientific">Scheffersomyces spartinae</name>
    <dbReference type="NCBI Taxonomy" id="45513"/>
    <lineage>
        <taxon>Eukaryota</taxon>
        <taxon>Fungi</taxon>
        <taxon>Dikarya</taxon>
        <taxon>Ascomycota</taxon>
        <taxon>Saccharomycotina</taxon>
        <taxon>Pichiomycetes</taxon>
        <taxon>Debaryomycetaceae</taxon>
        <taxon>Scheffersomyces</taxon>
    </lineage>
</organism>
<dbReference type="Gene3D" id="3.30.1520.10">
    <property type="entry name" value="Phox-like domain"/>
    <property type="match status" value="1"/>
</dbReference>
<dbReference type="PANTHER" id="PTHR47185">
    <property type="entry name" value="PX DOMAIN-CONTAINING PROTEIN YPR097W"/>
    <property type="match status" value="1"/>
</dbReference>
<keyword evidence="3" id="KW-1185">Reference proteome</keyword>
<dbReference type="AlphaFoldDB" id="A0A9P7V6B7"/>
<dbReference type="CDD" id="cd06869">
    <property type="entry name" value="PX_UP2_fungi"/>
    <property type="match status" value="1"/>
</dbReference>
<name>A0A9P7V6B7_9ASCO</name>
<dbReference type="PANTHER" id="PTHR47185:SF1">
    <property type="entry name" value="PX DOMAIN-CONTAINING PROTEIN YPR097W"/>
    <property type="match status" value="1"/>
</dbReference>
<dbReference type="EMBL" id="JAHMUF010000021">
    <property type="protein sequence ID" value="KAG7192000.1"/>
    <property type="molecule type" value="Genomic_DNA"/>
</dbReference>
<dbReference type="OrthoDB" id="2117459at2759"/>
<dbReference type="PROSITE" id="PS50195">
    <property type="entry name" value="PX"/>
    <property type="match status" value="1"/>
</dbReference>
<protein>
    <recommendedName>
        <fullName evidence="1">PX domain-containing protein</fullName>
    </recommendedName>
</protein>
<dbReference type="GO" id="GO:0035091">
    <property type="term" value="F:phosphatidylinositol binding"/>
    <property type="evidence" value="ECO:0007669"/>
    <property type="project" value="InterPro"/>
</dbReference>
<dbReference type="InterPro" id="IPR001683">
    <property type="entry name" value="PX_dom"/>
</dbReference>